<dbReference type="InterPro" id="IPR018159">
    <property type="entry name" value="Spectrin/alpha-actinin"/>
</dbReference>
<dbReference type="InterPro" id="IPR035899">
    <property type="entry name" value="DBL_dom_sf"/>
</dbReference>
<feature type="compositionally biased region" description="Polar residues" evidence="4">
    <location>
        <begin position="2662"/>
        <end position="2675"/>
    </location>
</feature>
<dbReference type="SUPFAM" id="SSF46966">
    <property type="entry name" value="Spectrin repeat"/>
    <property type="match status" value="4"/>
</dbReference>
<dbReference type="Gene3D" id="1.20.900.10">
    <property type="entry name" value="Dbl homology (DH) domain"/>
    <property type="match status" value="2"/>
</dbReference>
<dbReference type="SUPFAM" id="SSF48065">
    <property type="entry name" value="DBL homology domain (DH-domain)"/>
    <property type="match status" value="2"/>
</dbReference>
<dbReference type="GO" id="GO:0005737">
    <property type="term" value="C:cytoplasm"/>
    <property type="evidence" value="ECO:0007669"/>
    <property type="project" value="UniProtKB-SubCell"/>
</dbReference>
<dbReference type="Pfam" id="PF23323">
    <property type="entry name" value="Spectrin_6"/>
    <property type="match status" value="1"/>
</dbReference>
<dbReference type="InterPro" id="IPR058918">
    <property type="entry name" value="KALRN/TRIO-like_spectrin"/>
</dbReference>
<dbReference type="SMART" id="SM00233">
    <property type="entry name" value="PH"/>
    <property type="match status" value="2"/>
</dbReference>
<evidence type="ECO:0000259" key="5">
    <source>
        <dbReference type="PROSITE" id="PS50003"/>
    </source>
</evidence>
<dbReference type="CDD" id="cd00160">
    <property type="entry name" value="RhoGEF"/>
    <property type="match status" value="2"/>
</dbReference>
<feature type="compositionally biased region" description="Low complexity" evidence="4">
    <location>
        <begin position="2536"/>
        <end position="2556"/>
    </location>
</feature>
<dbReference type="SMART" id="SM00150">
    <property type="entry name" value="SPEC"/>
    <property type="match status" value="5"/>
</dbReference>
<dbReference type="InterPro" id="IPR001849">
    <property type="entry name" value="PH_domain"/>
</dbReference>
<feature type="compositionally biased region" description="Low complexity" evidence="4">
    <location>
        <begin position="1907"/>
        <end position="1919"/>
    </location>
</feature>
<dbReference type="Pfam" id="PF13716">
    <property type="entry name" value="CRAL_TRIO_2"/>
    <property type="match status" value="1"/>
</dbReference>
<dbReference type="EMBL" id="WVUK01000062">
    <property type="protein sequence ID" value="KAF7490487.1"/>
    <property type="molecule type" value="Genomic_DNA"/>
</dbReference>
<dbReference type="GO" id="GO:0019898">
    <property type="term" value="C:extrinsic component of membrane"/>
    <property type="evidence" value="ECO:0007669"/>
    <property type="project" value="TreeGrafter"/>
</dbReference>
<dbReference type="FunFam" id="1.20.900.10:FF:000008">
    <property type="entry name" value="rho guanine nucleotide exchange factor 25"/>
    <property type="match status" value="1"/>
</dbReference>
<reference evidence="7" key="2">
    <citation type="submission" date="2020-01" db="EMBL/GenBank/DDBJ databases">
        <authorList>
            <person name="Korhonen P.K.K."/>
            <person name="Guangxu M.G."/>
            <person name="Wang T.W."/>
            <person name="Stroehlein A.J.S."/>
            <person name="Young N.D."/>
            <person name="Ang C.-S.A."/>
            <person name="Fernando D.W.F."/>
            <person name="Lu H.L."/>
            <person name="Taylor S.T."/>
            <person name="Ehtesham M.E.M."/>
            <person name="Najaraj S.H.N."/>
            <person name="Harsha G.H.G."/>
            <person name="Madugundu A.M."/>
            <person name="Renuse S.R."/>
            <person name="Holt D.H."/>
            <person name="Pandey A.P."/>
            <person name="Papenfuss A.P."/>
            <person name="Gasser R.B.G."/>
            <person name="Fischer K.F."/>
        </authorList>
    </citation>
    <scope>NUCLEOTIDE SEQUENCE</scope>
    <source>
        <strain evidence="7">SSS_KF_BRIS2020</strain>
    </source>
</reference>
<dbReference type="SMART" id="SM00516">
    <property type="entry name" value="SEC14"/>
    <property type="match status" value="1"/>
</dbReference>
<name>A0A834R4Z5_SARSC</name>
<dbReference type="InterPro" id="IPR000219">
    <property type="entry name" value="DH_dom"/>
</dbReference>
<dbReference type="OrthoDB" id="10256089at2759"/>
<feature type="compositionally biased region" description="Low complexity" evidence="4">
    <location>
        <begin position="2710"/>
        <end position="2733"/>
    </location>
</feature>
<feature type="compositionally biased region" description="Low complexity" evidence="4">
    <location>
        <begin position="1656"/>
        <end position="1674"/>
    </location>
</feature>
<gene>
    <name evidence="7" type="ORF">SSS_6734</name>
</gene>
<dbReference type="InterPro" id="IPR002017">
    <property type="entry name" value="Spectrin_repeat"/>
</dbReference>
<evidence type="ECO:0000256" key="3">
    <source>
        <dbReference type="ARBA" id="ARBA00022658"/>
    </source>
</evidence>
<feature type="region of interest" description="Disordered" evidence="4">
    <location>
        <begin position="1285"/>
        <end position="1315"/>
    </location>
</feature>
<dbReference type="InterPro" id="IPR001251">
    <property type="entry name" value="CRAL-TRIO_dom"/>
</dbReference>
<evidence type="ECO:0000256" key="4">
    <source>
        <dbReference type="SAM" id="MobiDB-lite"/>
    </source>
</evidence>
<proteinExistence type="predicted"/>
<feature type="domain" description="DH" evidence="6">
    <location>
        <begin position="2164"/>
        <end position="2345"/>
    </location>
</feature>
<feature type="compositionally biased region" description="Pro residues" evidence="4">
    <location>
        <begin position="2734"/>
        <end position="2745"/>
    </location>
</feature>
<organism evidence="7">
    <name type="scientific">Sarcoptes scabiei</name>
    <name type="common">Itch mite</name>
    <name type="synonym">Acarus scabiei</name>
    <dbReference type="NCBI Taxonomy" id="52283"/>
    <lineage>
        <taxon>Eukaryota</taxon>
        <taxon>Metazoa</taxon>
        <taxon>Ecdysozoa</taxon>
        <taxon>Arthropoda</taxon>
        <taxon>Chelicerata</taxon>
        <taxon>Arachnida</taxon>
        <taxon>Acari</taxon>
        <taxon>Acariformes</taxon>
        <taxon>Sarcoptiformes</taxon>
        <taxon>Astigmata</taxon>
        <taxon>Psoroptidia</taxon>
        <taxon>Sarcoptoidea</taxon>
        <taxon>Sarcoptidae</taxon>
        <taxon>Sarcoptinae</taxon>
        <taxon>Sarcoptes</taxon>
    </lineage>
</organism>
<accession>A0A834R4Z5</accession>
<feature type="compositionally biased region" description="Basic and acidic residues" evidence="4">
    <location>
        <begin position="1802"/>
        <end position="1811"/>
    </location>
</feature>
<dbReference type="Gene3D" id="1.20.58.60">
    <property type="match status" value="4"/>
</dbReference>
<feature type="region of interest" description="Disordered" evidence="4">
    <location>
        <begin position="1652"/>
        <end position="1683"/>
    </location>
</feature>
<feature type="compositionally biased region" description="Low complexity" evidence="4">
    <location>
        <begin position="1294"/>
        <end position="1315"/>
    </location>
</feature>
<keyword evidence="3" id="KW-0344">Guanine-nucleotide releasing factor</keyword>
<dbReference type="Gene3D" id="3.40.525.10">
    <property type="entry name" value="CRAL-TRIO lipid binding domain"/>
    <property type="match status" value="1"/>
</dbReference>
<evidence type="ECO:0000313" key="7">
    <source>
        <dbReference type="EMBL" id="KAF7490487.1"/>
    </source>
</evidence>
<evidence type="ECO:0000313" key="8">
    <source>
        <dbReference type="EnsemblMetazoa" id="KAF7490487.1"/>
    </source>
</evidence>
<feature type="domain" description="DH" evidence="6">
    <location>
        <begin position="1336"/>
        <end position="1511"/>
    </location>
</feature>
<dbReference type="Gene3D" id="2.30.29.30">
    <property type="entry name" value="Pleckstrin-homology domain (PH domain)/Phosphotyrosine-binding domain (PTB)"/>
    <property type="match status" value="2"/>
</dbReference>
<dbReference type="Pfam" id="PF00435">
    <property type="entry name" value="Spectrin"/>
    <property type="match status" value="2"/>
</dbReference>
<evidence type="ECO:0000256" key="1">
    <source>
        <dbReference type="ARBA" id="ARBA00004496"/>
    </source>
</evidence>
<dbReference type="InterPro" id="IPR055251">
    <property type="entry name" value="SOS1_NGEF_PH"/>
</dbReference>
<feature type="compositionally biased region" description="Polar residues" evidence="4">
    <location>
        <begin position="1986"/>
        <end position="2002"/>
    </location>
</feature>
<feature type="region of interest" description="Disordered" evidence="4">
    <location>
        <begin position="1800"/>
        <end position="1830"/>
    </location>
</feature>
<feature type="compositionally biased region" description="Polar residues" evidence="4">
    <location>
        <begin position="2030"/>
        <end position="2040"/>
    </location>
</feature>
<feature type="region of interest" description="Disordered" evidence="4">
    <location>
        <begin position="2692"/>
        <end position="2745"/>
    </location>
</feature>
<dbReference type="PANTHER" id="PTHR22826">
    <property type="entry name" value="RHO GUANINE EXCHANGE FACTOR-RELATED"/>
    <property type="match status" value="1"/>
</dbReference>
<feature type="region of interest" description="Disordered" evidence="4">
    <location>
        <begin position="2655"/>
        <end position="2675"/>
    </location>
</feature>
<feature type="region of interest" description="Disordered" evidence="4">
    <location>
        <begin position="1899"/>
        <end position="2078"/>
    </location>
</feature>
<dbReference type="GO" id="GO:0005085">
    <property type="term" value="F:guanyl-nucleotide exchange factor activity"/>
    <property type="evidence" value="ECO:0007669"/>
    <property type="project" value="UniProtKB-KW"/>
</dbReference>
<sequence length="2745" mass="317177">MDSYNSDSIDSNDSYECRNILECFRRQTIKAYDIRTLLEDRYAILSGGRDLRGGPIIFFPARLPNCEKFNIENLKIILNYFATIPSDESKALEFCVIIDMRGSTWTTVKPIVKVLDENFPGKIHTTYIIKPDNFWQKQRTSLGTTKYKFETVLISVDSLSKYINLNQLTNDIENGIYPYDHQNWINSRIIIEQFMERISKVFCIMLGMKEELKKINYSDDTSVLNSIIEEHKMMKKKISEIPVEDVNLEVQQLLAKLSYFMHDTNLHHFKQFETYNRESINNKFFNPDIETSIGKIFQIVNEIHLCRQNLLRLWNTKRIKYEQHLQLLLYQSDADKMLDWLRNNKEIFLRSFIVIGNTLNDIKELQEKHGEFANASVNVYVNITKLQHVATNMIENGHNSINLINQITAKLDRSWKEFASILDQRNLLLTIALAFHKNIEEYTQQLNNFKKYCDNQNLLTLHLQVTELESLIKKMQNYYEKVFYLYNECHSSSKKLITQVEHLFKKYGEQKINHETFSRHFYRDYHESLSSIMASLRNLMLNQQHIDQMWHYKKIKFHQKLALALFQDDVHQVLDWINVHGNGFLNKNPGIGKNYAKAKVLQKSHNHFETVAQNTYTNAKKLLAAAEELARTGECNADEISEVARQLQNHINDFAKRVENRRTILNLAVAFYSLEKDINNYVIELQTQVNQTPIEIPENKELIEKIINNFLLQRKSVHTLITNAISKGQHLLNELKNYSIFHRENYEYSEESFLSLSNSITNIENSCDKLKCLIEEFEELWNNQQYRHEVCLKIRLFESDALNIISRMEIWIENVQSSIYQDDSKKFYGNLSELQTLESRLSNINERFAHLQSIIIESIHNGQELDKLLESCNFQLIINEEQTGKDLVRKITNFMKEKTMVIEEIYEIRRKQLEQVIQYGDFQINAEQIFNWIRNGDSMLKSSFYIPTSLEMAENLKADHEQFQEAIEKTHCRAIYLQQKADFLIQSNSYNSNSIQQISLELSKKWQNLMTHAEDRHKLVLASINFFKTIEQVCSVVESLQNEYKHDDDFCGASRLTITSESIKNFDNKEEYALSCQINKHHEQKEAFLKACTHARRNAENFLKYIKRCIHYSPNYSDSTNAKNRINAIMDDLLTQENRVLEFWAEKKKRLDHCKQYILVEHSSKQALKWINENGKPFIQSKQQMLLNDEHVTSSEKFEQLANDLNNFNHYLSECKEKVSLLTQLSQNLILKRHSHESAIKMWVNFVEQSYKDFYKDLDSFKKLITEKQGLLLTDKLNADSAISPIKIPPTSSPSPSTLIGSSSSLASSNSSSSTTTNLVKDIINQNGENRRSIRKKDYIMEELLRTERSYVEDLKLCIDTYLKDFRSCEILPSFLQSKERLLFGNIEQIYDFHKRIFLKELEKYEQIPEDVGHCFVTWSCSFDIYVEYCKNKPDSNLLLVQYQGTFFDEIKQKYSILHPIDAYLIKPVQRITKYQLLLKDLLSCSDEGQEGEIKDGLEVMLNVPKKANDAMHFSMLEGLDVSVDQLGEVLLQDVLTVFDSKSLFKKGRERRLFLFEKLLIFSKEIRDSSGKSKYVYKNKLMVNDININESIDSNDELKFSIWTGKLSQLSDFKITLKTANLEMKSKWIKKLNQIKSDTFLYSTVMKSKNQNSQQNRAISATQSSSSIQSIPNRSSREFNDSSRMDDIASNTSMNDHQIESGSLISTSSGYKTDNEKNLYEYAWIKEDFNEDKISTLKETSFGSYMPVKIGDKVEIIQSSIVSLPNYCLVRKICIDCRQEKQRRSQSFVLSSDEVGADENGCDNHFEDRQKSNNSKIIDKLNPSNNNTKNNNQLHYCSVQEGLIPISVLSCLQLQSSFSSNHHPIIQNTSSASSSSLAATTMSFHQSTNEYRDSAINTNTLQDDPVMNSTTNMTNISNSDLDDHLHQSHQSGNQQQQQQNYGAKKRGVFKKWITNPVRKLSQSKGDKNPTFPFSAAPAPNLNASSDTPSDKITSLSSTNNQNDLHKPSTKLVDEAINNSKDDDNKLHSFKITNEQTNENLSDSDKKLENIARNKSPNSEVSDSDSILHHHQHSDSNFEEDCDITEIEIPPPMAIQEHSYQTIICSTTNTEKNREEENVEETLNKITLDEKVSEESNLDLKNANDRNMTNVDDSRRDEREKAFEKRKFVLLELIETEKDYVQHLGMIVEGYIRLTENLETPIPDALKSGKYKIIFGNLESIYEWHKDYFSPEFEKCLAEPSRLGKIFRKYERRLNMYVIYCQNKPLSEVVVSENFDFFEEVRCKLGHKLHLSDLLIKPVQRIMKYQLLLKDILRCSEKAGITGEEIEDLKRAVHIMIVVPKTANDMMMVSRLQNFDGKISAQGKLLQQGQLLVSDVVIHYGTNLNLNSVKLKERQVFLFEQIIIFSEQVGQKTQFSNPNYLYKNHLQVNKMSLIEKHNSIDGNKFILKSKDPQQDGLAFVCEGLTKEDSQEWISNIRAILDTQLDFLRALQSPIAYQKELTKEISAPELCSLWNPSLRKTLSHPPAHLALIRDKTKNSTSSTNKTSSSRGSSQTSKSVRIPNSGGGHKNRSESMMRPRLFGQQQSNRNDQHTKKNNGSGNLSKNNGTSSTISSKTSAAMSTEQKTIETSPLKEKKKSLIFNFKKSFKSKRSDLFDDINLMPRNDSSQSFTMPKKSSLTSEYLAKINPSIRRWSDQTASSNIKKSAIEKVQSSLSASLSTSPRPQSPSSSPLHSSSPPPQPPPSTTS</sequence>
<keyword evidence="9" id="KW-1185">Reference proteome</keyword>
<dbReference type="EnsemblMetazoa" id="SSS_6734s_mrna">
    <property type="protein sequence ID" value="KAF7490487.1"/>
    <property type="gene ID" value="SSS_6734"/>
</dbReference>
<dbReference type="CDD" id="cd00176">
    <property type="entry name" value="SPEC"/>
    <property type="match status" value="2"/>
</dbReference>
<dbReference type="InterPro" id="IPR011993">
    <property type="entry name" value="PH-like_dom_sf"/>
</dbReference>
<dbReference type="PANTHER" id="PTHR22826:SF106">
    <property type="entry name" value="TRIO, ISOFORM A"/>
    <property type="match status" value="1"/>
</dbReference>
<feature type="compositionally biased region" description="Low complexity" evidence="4">
    <location>
        <begin position="1928"/>
        <end position="1940"/>
    </location>
</feature>
<dbReference type="CDD" id="cd00170">
    <property type="entry name" value="SEC14"/>
    <property type="match status" value="1"/>
</dbReference>
<dbReference type="Pfam" id="PF00621">
    <property type="entry name" value="RhoGEF"/>
    <property type="match status" value="2"/>
</dbReference>
<dbReference type="Proteomes" id="UP000070412">
    <property type="component" value="Unassembled WGS sequence"/>
</dbReference>
<dbReference type="Pfam" id="PF22697">
    <property type="entry name" value="SOS1_NGEF_PH"/>
    <property type="match status" value="2"/>
</dbReference>
<feature type="domain" description="PH" evidence="5">
    <location>
        <begin position="1529"/>
        <end position="1637"/>
    </location>
</feature>
<feature type="compositionally biased region" description="Polar residues" evidence="4">
    <location>
        <begin position="2052"/>
        <end position="2064"/>
    </location>
</feature>
<dbReference type="InterPro" id="IPR036865">
    <property type="entry name" value="CRAL-TRIO_dom_sf"/>
</dbReference>
<evidence type="ECO:0000256" key="2">
    <source>
        <dbReference type="ARBA" id="ARBA00022490"/>
    </source>
</evidence>
<dbReference type="CDD" id="cd13241">
    <property type="entry name" value="PH2_Kalirin_Trio_p63RhoGEF"/>
    <property type="match status" value="1"/>
</dbReference>
<reference evidence="9" key="1">
    <citation type="journal article" date="2020" name="PLoS Negl. Trop. Dis.">
        <title>High-quality nuclear genome for Sarcoptes scabiei-A critical resource for a neglected parasite.</title>
        <authorList>
            <person name="Korhonen P.K."/>
            <person name="Gasser R.B."/>
            <person name="Ma G."/>
            <person name="Wang T."/>
            <person name="Stroehlein A.J."/>
            <person name="Young N.D."/>
            <person name="Ang C.S."/>
            <person name="Fernando D.D."/>
            <person name="Lu H.C."/>
            <person name="Taylor S."/>
            <person name="Reynolds S.L."/>
            <person name="Mofiz E."/>
            <person name="Najaraj S.H."/>
            <person name="Gowda H."/>
            <person name="Madugundu A."/>
            <person name="Renuse S."/>
            <person name="Holt D."/>
            <person name="Pandey A."/>
            <person name="Papenfuss A.T."/>
            <person name="Fischer K."/>
        </authorList>
    </citation>
    <scope>NUCLEOTIDE SEQUENCE [LARGE SCALE GENOMIC DNA]</scope>
</reference>
<comment type="subcellular location">
    <subcellularLocation>
        <location evidence="1">Cytoplasm</location>
    </subcellularLocation>
</comment>
<feature type="compositionally biased region" description="Low complexity" evidence="4">
    <location>
        <begin position="1971"/>
        <end position="1985"/>
    </location>
</feature>
<dbReference type="InterPro" id="IPR001331">
    <property type="entry name" value="GDS_CDC24_CS"/>
</dbReference>
<feature type="region of interest" description="Disordered" evidence="4">
    <location>
        <begin position="2531"/>
        <end position="2630"/>
    </location>
</feature>
<feature type="compositionally biased region" description="Low complexity" evidence="4">
    <location>
        <begin position="2594"/>
        <end position="2620"/>
    </location>
</feature>
<feature type="compositionally biased region" description="Basic and acidic residues" evidence="4">
    <location>
        <begin position="2042"/>
        <end position="2051"/>
    </location>
</feature>
<dbReference type="FunFam" id="1.20.58.60:FF:000023">
    <property type="entry name" value="Kalirin RhoGEF kinase b"/>
    <property type="match status" value="1"/>
</dbReference>
<dbReference type="SUPFAM" id="SSF52087">
    <property type="entry name" value="CRAL/TRIO domain"/>
    <property type="match status" value="1"/>
</dbReference>
<dbReference type="InterPro" id="IPR051336">
    <property type="entry name" value="RhoGEF_Guanine_NuclExch_SF"/>
</dbReference>
<keyword evidence="2" id="KW-0963">Cytoplasm</keyword>
<reference evidence="8" key="3">
    <citation type="submission" date="2022-06" db="UniProtKB">
        <authorList>
            <consortium name="EnsemblMetazoa"/>
        </authorList>
    </citation>
    <scope>IDENTIFICATION</scope>
</reference>
<feature type="domain" description="PH" evidence="5">
    <location>
        <begin position="2363"/>
        <end position="2480"/>
    </location>
</feature>
<dbReference type="PROSITE" id="PS50003">
    <property type="entry name" value="PH_DOMAIN"/>
    <property type="match status" value="2"/>
</dbReference>
<dbReference type="PROSITE" id="PS00741">
    <property type="entry name" value="DH_1"/>
    <property type="match status" value="1"/>
</dbReference>
<evidence type="ECO:0000259" key="6">
    <source>
        <dbReference type="PROSITE" id="PS50010"/>
    </source>
</evidence>
<dbReference type="GO" id="GO:0035556">
    <property type="term" value="P:intracellular signal transduction"/>
    <property type="evidence" value="ECO:0007669"/>
    <property type="project" value="InterPro"/>
</dbReference>
<dbReference type="SUPFAM" id="SSF50729">
    <property type="entry name" value="PH domain-like"/>
    <property type="match status" value="2"/>
</dbReference>
<protein>
    <submittedName>
        <fullName evidence="7">Triple functional domain protein</fullName>
    </submittedName>
</protein>
<evidence type="ECO:0000313" key="9">
    <source>
        <dbReference type="Proteomes" id="UP000070412"/>
    </source>
</evidence>
<dbReference type="SMART" id="SM00325">
    <property type="entry name" value="RhoGEF"/>
    <property type="match status" value="2"/>
</dbReference>
<dbReference type="PROSITE" id="PS50010">
    <property type="entry name" value="DH_2"/>
    <property type="match status" value="2"/>
</dbReference>